<dbReference type="RefSeq" id="WP_264788181.1">
    <property type="nucleotide sequence ID" value="NZ_AP026867.1"/>
</dbReference>
<evidence type="ECO:0000313" key="3">
    <source>
        <dbReference type="EMBL" id="BDS12834.1"/>
    </source>
</evidence>
<feature type="signal peptide" evidence="2">
    <location>
        <begin position="1"/>
        <end position="27"/>
    </location>
</feature>
<evidence type="ECO:0000256" key="1">
    <source>
        <dbReference type="SAM" id="MobiDB-lite"/>
    </source>
</evidence>
<keyword evidence="4" id="KW-1185">Reference proteome</keyword>
<organism evidence="3 4">
    <name type="scientific">Aureispira anguillae</name>
    <dbReference type="NCBI Taxonomy" id="2864201"/>
    <lineage>
        <taxon>Bacteria</taxon>
        <taxon>Pseudomonadati</taxon>
        <taxon>Bacteroidota</taxon>
        <taxon>Saprospiria</taxon>
        <taxon>Saprospirales</taxon>
        <taxon>Saprospiraceae</taxon>
        <taxon>Aureispira</taxon>
    </lineage>
</organism>
<protein>
    <submittedName>
        <fullName evidence="3">Uncharacterized protein</fullName>
    </submittedName>
</protein>
<evidence type="ECO:0000256" key="2">
    <source>
        <dbReference type="SAM" id="SignalP"/>
    </source>
</evidence>
<accession>A0A916DSY3</accession>
<sequence length="111" mass="12101">MKFLKKGFPIFLALTLASIFAMSFATKNNEVSPTVTNSELTANSNNTCCPDKWTRLSISSSDPAIKWDINGDNYVCFKGTWIGGGTTPQGNGNDPLFDESNVKDNNNPCDE</sequence>
<dbReference type="KEGG" id="aup:AsAng_0035590"/>
<feature type="chain" id="PRO_5037942177" evidence="2">
    <location>
        <begin position="28"/>
        <end position="111"/>
    </location>
</feature>
<gene>
    <name evidence="3" type="ORF">AsAng_0035590</name>
</gene>
<reference evidence="3" key="1">
    <citation type="submission" date="2022-09" db="EMBL/GenBank/DDBJ databases">
        <title>Aureispira anguillicida sp. nov., isolated from Leptocephalus of Japanese eel Anguilla japonica.</title>
        <authorList>
            <person name="Yuasa K."/>
            <person name="Mekata T."/>
            <person name="Ikunari K."/>
        </authorList>
    </citation>
    <scope>NUCLEOTIDE SEQUENCE</scope>
    <source>
        <strain evidence="3">EL160426</strain>
    </source>
</reference>
<dbReference type="Proteomes" id="UP001060919">
    <property type="component" value="Chromosome"/>
</dbReference>
<dbReference type="EMBL" id="AP026867">
    <property type="protein sequence ID" value="BDS12834.1"/>
    <property type="molecule type" value="Genomic_DNA"/>
</dbReference>
<feature type="region of interest" description="Disordered" evidence="1">
    <location>
        <begin position="86"/>
        <end position="111"/>
    </location>
</feature>
<proteinExistence type="predicted"/>
<keyword evidence="2" id="KW-0732">Signal</keyword>
<dbReference type="AlphaFoldDB" id="A0A916DSY3"/>
<evidence type="ECO:0000313" key="4">
    <source>
        <dbReference type="Proteomes" id="UP001060919"/>
    </source>
</evidence>
<name>A0A916DSY3_9BACT</name>